<dbReference type="Proteomes" id="UP001254848">
    <property type="component" value="Unassembled WGS sequence"/>
</dbReference>
<evidence type="ECO:0000313" key="2">
    <source>
        <dbReference type="Proteomes" id="UP001254848"/>
    </source>
</evidence>
<proteinExistence type="predicted"/>
<accession>A0ABU3NST9</accession>
<dbReference type="SUPFAM" id="SSF52833">
    <property type="entry name" value="Thioredoxin-like"/>
    <property type="match status" value="1"/>
</dbReference>
<gene>
    <name evidence="1" type="ORF">Q4T40_01230</name>
</gene>
<dbReference type="CDD" id="cd02980">
    <property type="entry name" value="TRX_Fd_family"/>
    <property type="match status" value="1"/>
</dbReference>
<dbReference type="Pfam" id="PF01257">
    <property type="entry name" value="2Fe-2S_thioredx"/>
    <property type="match status" value="1"/>
</dbReference>
<evidence type="ECO:0000313" key="1">
    <source>
        <dbReference type="EMBL" id="MDT8899872.1"/>
    </source>
</evidence>
<dbReference type="EMBL" id="JAUOZS010000001">
    <property type="protein sequence ID" value="MDT8899872.1"/>
    <property type="molecule type" value="Genomic_DNA"/>
</dbReference>
<dbReference type="Gene3D" id="3.40.30.10">
    <property type="entry name" value="Glutaredoxin"/>
    <property type="match status" value="1"/>
</dbReference>
<name>A0ABU3NST9_9FIRM</name>
<reference evidence="1 2" key="1">
    <citation type="submission" date="2023-07" db="EMBL/GenBank/DDBJ databases">
        <title>The novel representative of Negativicutes class, Anaeroselena agilis gen. nov. sp. nov.</title>
        <authorList>
            <person name="Prokofeva M.I."/>
            <person name="Elcheninov A.G."/>
            <person name="Klyukina A."/>
            <person name="Kublanov I.V."/>
            <person name="Frolov E.N."/>
            <person name="Podosokorskaya O.A."/>
        </authorList>
    </citation>
    <scope>NUCLEOTIDE SEQUENCE [LARGE SCALE GENOMIC DNA]</scope>
    <source>
        <strain evidence="1 2">4137-cl</strain>
    </source>
</reference>
<comment type="caution">
    <text evidence="1">The sequence shown here is derived from an EMBL/GenBank/DDBJ whole genome shotgun (WGS) entry which is preliminary data.</text>
</comment>
<protein>
    <submittedName>
        <fullName evidence="1">(2Fe-2S) ferredoxin domain-containing protein</fullName>
    </submittedName>
</protein>
<dbReference type="RefSeq" id="WP_413778439.1">
    <property type="nucleotide sequence ID" value="NZ_JAUOZS010000001.1"/>
</dbReference>
<organism evidence="1 2">
    <name type="scientific">Anaeroselena agilis</name>
    <dbReference type="NCBI Taxonomy" id="3063788"/>
    <lineage>
        <taxon>Bacteria</taxon>
        <taxon>Bacillati</taxon>
        <taxon>Bacillota</taxon>
        <taxon>Negativicutes</taxon>
        <taxon>Acetonemataceae</taxon>
        <taxon>Anaeroselena</taxon>
    </lineage>
</organism>
<dbReference type="InterPro" id="IPR036249">
    <property type="entry name" value="Thioredoxin-like_sf"/>
</dbReference>
<keyword evidence="2" id="KW-1185">Reference proteome</keyword>
<sequence length="90" mass="9887">MKIRVCIGSACHLKGSYNVINSLQQLVEEYHVVDEVEIHASFCLGVCSRAVSVKIDEGDVQSVSGATVRDFFIENVLPAVKRPEPVQAEK</sequence>